<comment type="similarity">
    <text evidence="1">Belongs to the nitroreductase family.</text>
</comment>
<evidence type="ECO:0000256" key="2">
    <source>
        <dbReference type="ARBA" id="ARBA00023002"/>
    </source>
</evidence>
<dbReference type="InterPro" id="IPR029479">
    <property type="entry name" value="Nitroreductase"/>
</dbReference>
<gene>
    <name evidence="4" type="ORF">IR213_06215</name>
</gene>
<evidence type="ECO:0000313" key="5">
    <source>
        <dbReference type="Proteomes" id="UP000646211"/>
    </source>
</evidence>
<evidence type="ECO:0000259" key="3">
    <source>
        <dbReference type="Pfam" id="PF00881"/>
    </source>
</evidence>
<name>A0A930XYT6_9FLAO</name>
<dbReference type="Proteomes" id="UP000646211">
    <property type="component" value="Unassembled WGS sequence"/>
</dbReference>
<evidence type="ECO:0000313" key="4">
    <source>
        <dbReference type="EMBL" id="MBF2708183.1"/>
    </source>
</evidence>
<proteinExistence type="inferred from homology"/>
<keyword evidence="5" id="KW-1185">Reference proteome</keyword>
<accession>A0A930XYT6</accession>
<dbReference type="AlphaFoldDB" id="A0A930XYT6"/>
<protein>
    <submittedName>
        <fullName evidence="4">Nitroreductase</fullName>
    </submittedName>
</protein>
<comment type="caution">
    <text evidence="4">The sequence shown here is derived from an EMBL/GenBank/DDBJ whole genome shotgun (WGS) entry which is preliminary data.</text>
</comment>
<dbReference type="PANTHER" id="PTHR43673">
    <property type="entry name" value="NAD(P)H NITROREDUCTASE YDGI-RELATED"/>
    <property type="match status" value="1"/>
</dbReference>
<dbReference type="Gene3D" id="3.40.109.10">
    <property type="entry name" value="NADH Oxidase"/>
    <property type="match status" value="1"/>
</dbReference>
<dbReference type="GO" id="GO:0016491">
    <property type="term" value="F:oxidoreductase activity"/>
    <property type="evidence" value="ECO:0007669"/>
    <property type="project" value="UniProtKB-KW"/>
</dbReference>
<feature type="domain" description="Nitroreductase" evidence="3">
    <location>
        <begin position="173"/>
        <end position="223"/>
    </location>
</feature>
<dbReference type="EMBL" id="JADHEC010000010">
    <property type="protein sequence ID" value="MBF2708183.1"/>
    <property type="molecule type" value="Genomic_DNA"/>
</dbReference>
<keyword evidence="2" id="KW-0560">Oxidoreductase</keyword>
<dbReference type="SUPFAM" id="SSF55469">
    <property type="entry name" value="FMN-dependent nitroreductase-like"/>
    <property type="match status" value="1"/>
</dbReference>
<dbReference type="PANTHER" id="PTHR43673:SF10">
    <property type="entry name" value="NADH DEHYDROGENASE_NAD(P)H NITROREDUCTASE XCC3605-RELATED"/>
    <property type="match status" value="1"/>
</dbReference>
<reference evidence="4" key="1">
    <citation type="submission" date="2020-11" db="EMBL/GenBank/DDBJ databases">
        <title>Genome of Flavobacterium soyangense.</title>
        <authorList>
            <person name="Liu Q."/>
            <person name="Xin Y.-H."/>
        </authorList>
    </citation>
    <scope>NUCLEOTIDE SEQUENCE</scope>
    <source>
        <strain evidence="4">CGMCC 1.13493</strain>
    </source>
</reference>
<dbReference type="Pfam" id="PF00881">
    <property type="entry name" value="Nitroreductase"/>
    <property type="match status" value="1"/>
</dbReference>
<dbReference type="InterPro" id="IPR000415">
    <property type="entry name" value="Nitroreductase-like"/>
</dbReference>
<organism evidence="4 5">
    <name type="scientific">Flavobacterium soyangense</name>
    <dbReference type="NCBI Taxonomy" id="2023265"/>
    <lineage>
        <taxon>Bacteria</taxon>
        <taxon>Pseudomonadati</taxon>
        <taxon>Bacteroidota</taxon>
        <taxon>Flavobacteriia</taxon>
        <taxon>Flavobacteriales</taxon>
        <taxon>Flavobacteriaceae</taxon>
        <taxon>Flavobacterium</taxon>
    </lineage>
</organism>
<sequence length="339" mass="39475">MKNILKRIISLMIGEKKVSKLGDLKFLALNYFQDLKLFYIHSNAFRIDSFKKIEAIIILDYHSIEKGLLFNNLKPGFAEYKIKNLHQNLNKDVVKSNITSSQINVAFQIMCQYYELHQKINFDISNFFTLEQYGFYKDSLKESYSSIFAGAVEYQQDDFYKDNQQNFEIFSQSRKSIRNFTGEKIDISIIIKAVKLSLNTPSVCNRQSSKVYLLENKQLVDQVLTIQGGMSGFTKNINQLLILTTNRSSFYNVGERNQMFIDGGLFLMNLLYSLHFYKIANCPANWGKTINEEKMLEQYFKIAESEKIICIIPIGVAEDNFRVALSRRREVNEIFEIIK</sequence>
<evidence type="ECO:0000256" key="1">
    <source>
        <dbReference type="ARBA" id="ARBA00007118"/>
    </source>
</evidence>